<name>A0AAI9Y4A1_9PEZI</name>
<dbReference type="AlphaFoldDB" id="A0AAI9Y4A1"/>
<dbReference type="EMBL" id="MPDP01000112">
    <property type="protein sequence ID" value="KAK1480051.1"/>
    <property type="molecule type" value="Genomic_DNA"/>
</dbReference>
<protein>
    <submittedName>
        <fullName evidence="2">Uncharacterized protein</fullName>
    </submittedName>
</protein>
<accession>A0AAI9Y4A1</accession>
<keyword evidence="3" id="KW-1185">Reference proteome</keyword>
<proteinExistence type="predicted"/>
<evidence type="ECO:0000256" key="1">
    <source>
        <dbReference type="SAM" id="MobiDB-lite"/>
    </source>
</evidence>
<dbReference type="Proteomes" id="UP001239213">
    <property type="component" value="Unassembled WGS sequence"/>
</dbReference>
<sequence length="64" mass="7193">MDPTRPPPRGIARFPWYPTVTSGPRQVLTSGIRHPHFQVPWLSMSNRAGNRPGHSPHPMLTISI</sequence>
<organism evidence="2 3">
    <name type="scientific">Colletotrichum cuscutae</name>
    <dbReference type="NCBI Taxonomy" id="1209917"/>
    <lineage>
        <taxon>Eukaryota</taxon>
        <taxon>Fungi</taxon>
        <taxon>Dikarya</taxon>
        <taxon>Ascomycota</taxon>
        <taxon>Pezizomycotina</taxon>
        <taxon>Sordariomycetes</taxon>
        <taxon>Hypocreomycetidae</taxon>
        <taxon>Glomerellales</taxon>
        <taxon>Glomerellaceae</taxon>
        <taxon>Colletotrichum</taxon>
        <taxon>Colletotrichum acutatum species complex</taxon>
    </lineage>
</organism>
<evidence type="ECO:0000313" key="2">
    <source>
        <dbReference type="EMBL" id="KAK1480051.1"/>
    </source>
</evidence>
<gene>
    <name evidence="2" type="ORF">CCUS01_00606</name>
</gene>
<comment type="caution">
    <text evidence="2">The sequence shown here is derived from an EMBL/GenBank/DDBJ whole genome shotgun (WGS) entry which is preliminary data.</text>
</comment>
<reference evidence="2" key="1">
    <citation type="submission" date="2016-11" db="EMBL/GenBank/DDBJ databases">
        <title>The genome sequence of Colletotrichum cuscutae.</title>
        <authorList>
            <person name="Baroncelli R."/>
        </authorList>
    </citation>
    <scope>NUCLEOTIDE SEQUENCE</scope>
    <source>
        <strain evidence="2">IMI 304802</strain>
    </source>
</reference>
<feature type="region of interest" description="Disordered" evidence="1">
    <location>
        <begin position="43"/>
        <end position="64"/>
    </location>
</feature>
<evidence type="ECO:0000313" key="3">
    <source>
        <dbReference type="Proteomes" id="UP001239213"/>
    </source>
</evidence>